<keyword evidence="1" id="KW-0812">Transmembrane</keyword>
<keyword evidence="1" id="KW-0472">Membrane</keyword>
<keyword evidence="1" id="KW-1133">Transmembrane helix</keyword>
<feature type="transmembrane region" description="Helical" evidence="1">
    <location>
        <begin position="97"/>
        <end position="116"/>
    </location>
</feature>
<feature type="transmembrane region" description="Helical" evidence="1">
    <location>
        <begin position="212"/>
        <end position="231"/>
    </location>
</feature>
<accession>W8P787</accession>
<name>W8P787_9EURY</name>
<dbReference type="Proteomes" id="UP000019434">
    <property type="component" value="Chromosome"/>
</dbReference>
<evidence type="ECO:0000256" key="1">
    <source>
        <dbReference type="SAM" id="Phobius"/>
    </source>
</evidence>
<dbReference type="OrthoDB" id="102139at2157"/>
<protein>
    <submittedName>
        <fullName evidence="2">Uncharacterized protein</fullName>
    </submittedName>
</protein>
<feature type="transmembrane region" description="Helical" evidence="1">
    <location>
        <begin position="128"/>
        <end position="156"/>
    </location>
</feature>
<feature type="transmembrane region" description="Helical" evidence="1">
    <location>
        <begin position="168"/>
        <end position="192"/>
    </location>
</feature>
<feature type="transmembrane region" description="Helical" evidence="1">
    <location>
        <begin position="7"/>
        <end position="28"/>
    </location>
</feature>
<feature type="transmembrane region" description="Helical" evidence="1">
    <location>
        <begin position="238"/>
        <end position="258"/>
    </location>
</feature>
<organism evidence="2 3">
    <name type="scientific">Thermococcus nautili</name>
    <dbReference type="NCBI Taxonomy" id="195522"/>
    <lineage>
        <taxon>Archaea</taxon>
        <taxon>Methanobacteriati</taxon>
        <taxon>Methanobacteriota</taxon>
        <taxon>Thermococci</taxon>
        <taxon>Thermococcales</taxon>
        <taxon>Thermococcaceae</taxon>
        <taxon>Thermococcus</taxon>
    </lineage>
</organism>
<evidence type="ECO:0000313" key="3">
    <source>
        <dbReference type="Proteomes" id="UP000019434"/>
    </source>
</evidence>
<dbReference type="AlphaFoldDB" id="W8P787"/>
<keyword evidence="3" id="KW-1185">Reference proteome</keyword>
<dbReference type="RefSeq" id="WP_042692091.1">
    <property type="nucleotide sequence ID" value="NZ_CP007264.1"/>
</dbReference>
<dbReference type="GeneID" id="82170655"/>
<evidence type="ECO:0000313" key="2">
    <source>
        <dbReference type="EMBL" id="AHL23420.1"/>
    </source>
</evidence>
<feature type="transmembrane region" description="Helical" evidence="1">
    <location>
        <begin position="43"/>
        <end position="66"/>
    </location>
</feature>
<reference evidence="2 3" key="1">
    <citation type="submission" date="2014-02" db="EMBL/GenBank/DDBJ databases">
        <title>Genome Sequence of an Hyperthermophilic Archaeon, Thermococcus nautili 30-1, producing viral vesicles.</title>
        <authorList>
            <person name="Oberto J."/>
            <person name="Gaudin M."/>
            <person name="Cossu M."/>
            <person name="Gorlas A."/>
            <person name="Slesarev A."/>
            <person name="Marguet E."/>
            <person name="Forterre P."/>
        </authorList>
    </citation>
    <scope>NUCLEOTIDE SEQUENCE [LARGE SCALE GENOMIC DNA]</scope>
    <source>
        <strain evidence="2 3">30-1</strain>
    </source>
</reference>
<dbReference type="KEGG" id="tnu:BD01_1817"/>
<sequence>MKSGKRLVIEAVTAPLVIWAFIWAWFYINPPHDISRDNFNTSWLLITVVSYFITLVIVALFVGRLLKKAGYRFEFRELPRVLNEVDPKIIGDSTRDIFNIVAMWGVFSTAVLAFGVKKGTIFTVAVYLVLSSIGLLLMISMLISVLGTALILYELLTGRRLSHSFEKALLLSLLSGAFLVLVRLMSGYPWAFNITVVRPLLKVCTDNYLCKNLLLLSALNALYGIIGILILPKRRRLGLLLLLIIALAIAPLLVKVFIQLHSL</sequence>
<proteinExistence type="predicted"/>
<dbReference type="EMBL" id="CP007264">
    <property type="protein sequence ID" value="AHL23420.1"/>
    <property type="molecule type" value="Genomic_DNA"/>
</dbReference>
<gene>
    <name evidence="2" type="ORF">BD01_1817</name>
</gene>
<dbReference type="STRING" id="195522.BD01_1817"/>
<dbReference type="HOGENOM" id="CLU_1056110_0_0_2"/>
<dbReference type="eggNOG" id="arCOG07090">
    <property type="taxonomic scope" value="Archaea"/>
</dbReference>